<dbReference type="Gene3D" id="3.90.1150.10">
    <property type="entry name" value="Aspartate Aminotransferase, domain 1"/>
    <property type="match status" value="1"/>
</dbReference>
<keyword evidence="5" id="KW-0808">Transferase</keyword>
<feature type="modified residue" description="N6-(pyridoxal phosphate)lysine" evidence="3">
    <location>
        <position position="197"/>
    </location>
</feature>
<dbReference type="InterPro" id="IPR000653">
    <property type="entry name" value="DegT/StrS_aminotransferase"/>
</dbReference>
<dbReference type="GO" id="GO:0030170">
    <property type="term" value="F:pyridoxal phosphate binding"/>
    <property type="evidence" value="ECO:0007669"/>
    <property type="project" value="TreeGrafter"/>
</dbReference>
<evidence type="ECO:0000313" key="5">
    <source>
        <dbReference type="EMBL" id="TVM32328.1"/>
    </source>
</evidence>
<feature type="active site" description="Proton acceptor" evidence="2">
    <location>
        <position position="197"/>
    </location>
</feature>
<dbReference type="InterPro" id="IPR015421">
    <property type="entry name" value="PyrdxlP-dep_Trfase_major"/>
</dbReference>
<dbReference type="GO" id="GO:0000271">
    <property type="term" value="P:polysaccharide biosynthetic process"/>
    <property type="evidence" value="ECO:0007669"/>
    <property type="project" value="TreeGrafter"/>
</dbReference>
<comment type="caution">
    <text evidence="5">The sequence shown here is derived from an EMBL/GenBank/DDBJ whole genome shotgun (WGS) entry which is preliminary data.</text>
</comment>
<keyword evidence="3 4" id="KW-0663">Pyridoxal phosphate</keyword>
<dbReference type="Gene3D" id="3.40.640.10">
    <property type="entry name" value="Type I PLP-dependent aspartate aminotransferase-like (Major domain)"/>
    <property type="match status" value="1"/>
</dbReference>
<protein>
    <submittedName>
        <fullName evidence="5">Pyridoxal phosphate-dependent aminotransferase</fullName>
    </submittedName>
</protein>
<reference evidence="5 6" key="1">
    <citation type="submission" date="2018-06" db="EMBL/GenBank/DDBJ databases">
        <title>Complete genome of Desulfovibrio marinus P48SEP.</title>
        <authorList>
            <person name="Crispim J.S."/>
            <person name="Vidigal P.M.P."/>
            <person name="Silva L.C.F."/>
            <person name="Araujo L.C."/>
            <person name="Laguardia C.N."/>
            <person name="Dias R.S."/>
            <person name="Sousa M.P."/>
            <person name="Paula S.O."/>
            <person name="Silva C."/>
        </authorList>
    </citation>
    <scope>NUCLEOTIDE SEQUENCE [LARGE SCALE GENOMIC DNA]</scope>
    <source>
        <strain evidence="5 6">P48SEP</strain>
    </source>
</reference>
<evidence type="ECO:0000256" key="1">
    <source>
        <dbReference type="ARBA" id="ARBA00037999"/>
    </source>
</evidence>
<evidence type="ECO:0000313" key="6">
    <source>
        <dbReference type="Proteomes" id="UP000434052"/>
    </source>
</evidence>
<dbReference type="EMBL" id="QMIF01000011">
    <property type="protein sequence ID" value="TVM32328.1"/>
    <property type="molecule type" value="Genomic_DNA"/>
</dbReference>
<dbReference type="SUPFAM" id="SSF53383">
    <property type="entry name" value="PLP-dependent transferases"/>
    <property type="match status" value="1"/>
</dbReference>
<evidence type="ECO:0000256" key="3">
    <source>
        <dbReference type="PIRSR" id="PIRSR000390-2"/>
    </source>
</evidence>
<dbReference type="PANTHER" id="PTHR30244:SF34">
    <property type="entry name" value="DTDP-4-AMINO-4,6-DIDEOXYGALACTOSE TRANSAMINASE"/>
    <property type="match status" value="1"/>
</dbReference>
<proteinExistence type="inferred from homology"/>
<dbReference type="PANTHER" id="PTHR30244">
    <property type="entry name" value="TRANSAMINASE"/>
    <property type="match status" value="1"/>
</dbReference>
<organism evidence="5 6">
    <name type="scientific">Oceanidesulfovibrio marinus</name>
    <dbReference type="NCBI Taxonomy" id="370038"/>
    <lineage>
        <taxon>Bacteria</taxon>
        <taxon>Pseudomonadati</taxon>
        <taxon>Thermodesulfobacteriota</taxon>
        <taxon>Desulfovibrionia</taxon>
        <taxon>Desulfovibrionales</taxon>
        <taxon>Desulfovibrionaceae</taxon>
        <taxon>Oceanidesulfovibrio</taxon>
    </lineage>
</organism>
<name>A0A6P1ZF63_9BACT</name>
<evidence type="ECO:0000256" key="2">
    <source>
        <dbReference type="PIRSR" id="PIRSR000390-1"/>
    </source>
</evidence>
<dbReference type="InterPro" id="IPR015424">
    <property type="entry name" value="PyrdxlP-dep_Trfase"/>
</dbReference>
<keyword evidence="5" id="KW-0032">Aminotransferase</keyword>
<dbReference type="AlphaFoldDB" id="A0A6P1ZF63"/>
<gene>
    <name evidence="5" type="ORF">DQK91_15730</name>
</gene>
<dbReference type="PIRSF" id="PIRSF000390">
    <property type="entry name" value="PLP_StrS"/>
    <property type="match status" value="1"/>
</dbReference>
<dbReference type="GO" id="GO:0008483">
    <property type="term" value="F:transaminase activity"/>
    <property type="evidence" value="ECO:0007669"/>
    <property type="project" value="UniProtKB-KW"/>
</dbReference>
<dbReference type="InterPro" id="IPR015422">
    <property type="entry name" value="PyrdxlP-dep_Trfase_small"/>
</dbReference>
<dbReference type="RefSeq" id="WP_144306339.1">
    <property type="nucleotide sequence ID" value="NZ_QMIF01000011.1"/>
</dbReference>
<sequence>MTQRIFLSPPHLSGDELDSLRDALGTRYLAPAGPTLAAFEDDVSTILGLDPEERRVVALNSGTAAIHLALVLAGVGPGDTVLCSDLTFIASIAPAAYLGATPAFADAHPDTWNMDPARVREAFETSRAAGIPVRAVVLVHLYGRPLPPGHLAEIQALCREHGAVLVEDAAESLGATTGGTPTGILGDFGILSFNGNKIVTCSGGGALVCPDAKTAKHALSLATMAKDPAPHYQHSAIGYSYRMPNVLAAIGRSQLPHLQERMAQRKAVRDRYMQQLDGLPVAFMPEPENAAPNWWLTCVTFGHGPGDAHGHEMCETVRQALDAENIEARPVWKPMHMQPVFKDAAAFLNPEGCVGADLFARGLCLPSGSTLSENDVDRVASVVRMALG</sequence>
<dbReference type="Proteomes" id="UP000434052">
    <property type="component" value="Unassembled WGS sequence"/>
</dbReference>
<dbReference type="Pfam" id="PF01041">
    <property type="entry name" value="DegT_DnrJ_EryC1"/>
    <property type="match status" value="1"/>
</dbReference>
<evidence type="ECO:0000256" key="4">
    <source>
        <dbReference type="RuleBase" id="RU004508"/>
    </source>
</evidence>
<accession>A0A6P1ZF63</accession>
<comment type="similarity">
    <text evidence="1 4">Belongs to the DegT/DnrJ/EryC1 family.</text>
</comment>
<dbReference type="CDD" id="cd00616">
    <property type="entry name" value="AHBA_syn"/>
    <property type="match status" value="1"/>
</dbReference>
<dbReference type="OrthoDB" id="9766188at2"/>